<evidence type="ECO:0000256" key="3">
    <source>
        <dbReference type="ARBA" id="ARBA00022490"/>
    </source>
</evidence>
<dbReference type="SUPFAM" id="SSF50249">
    <property type="entry name" value="Nucleic acid-binding proteins"/>
    <property type="match status" value="1"/>
</dbReference>
<reference evidence="15" key="1">
    <citation type="journal article" date="2011" name="Nature">
        <title>A high-resolution map of human evolutionary constraint using 29 mammals.</title>
        <authorList>
            <person name="Lindblad-Toh K."/>
            <person name="Garber M."/>
            <person name="Zuk O."/>
            <person name="Lin M.F."/>
            <person name="Parker B.J."/>
            <person name="Washietl S."/>
            <person name="Kheradpour P."/>
            <person name="Ernst J."/>
            <person name="Jordan G."/>
            <person name="Mauceli E."/>
            <person name="Ward L.D."/>
            <person name="Lowe C.B."/>
            <person name="Holloway A.K."/>
            <person name="Clamp M."/>
            <person name="Gnerre S."/>
            <person name="Alfoldi J."/>
            <person name="Beal K."/>
            <person name="Chang J."/>
            <person name="Clawson H."/>
            <person name="Cuff J."/>
            <person name="Di Palma F."/>
            <person name="Fitzgerald S."/>
            <person name="Flicek P."/>
            <person name="Guttman M."/>
            <person name="Hubisz M.J."/>
            <person name="Jaffe D.B."/>
            <person name="Jungreis I."/>
            <person name="Kent W.J."/>
            <person name="Kostka D."/>
            <person name="Lara M."/>
            <person name="Martins A.L."/>
            <person name="Massingham T."/>
            <person name="Moltke I."/>
            <person name="Raney B.J."/>
            <person name="Rasmussen M.D."/>
            <person name="Robinson J."/>
            <person name="Stark A."/>
            <person name="Vilella A.J."/>
            <person name="Wen J."/>
            <person name="Xie X."/>
            <person name="Zody M.C."/>
            <person name="Baldwin J."/>
            <person name="Bloom T."/>
            <person name="Chin C.W."/>
            <person name="Heiman D."/>
            <person name="Nicol R."/>
            <person name="Nusbaum C."/>
            <person name="Young S."/>
            <person name="Wilkinson J."/>
            <person name="Worley K.C."/>
            <person name="Kovar C.L."/>
            <person name="Muzny D.M."/>
            <person name="Gibbs R.A."/>
            <person name="Cree A."/>
            <person name="Dihn H.H."/>
            <person name="Fowler G."/>
            <person name="Jhangiani S."/>
            <person name="Joshi V."/>
            <person name="Lee S."/>
            <person name="Lewis L.R."/>
            <person name="Nazareth L.V."/>
            <person name="Okwuonu G."/>
            <person name="Santibanez J."/>
            <person name="Warren W.C."/>
            <person name="Mardis E.R."/>
            <person name="Weinstock G.M."/>
            <person name="Wilson R.K."/>
            <person name="Delehaunty K."/>
            <person name="Dooling D."/>
            <person name="Fronik C."/>
            <person name="Fulton L."/>
            <person name="Fulton B."/>
            <person name="Graves T."/>
            <person name="Minx P."/>
            <person name="Sodergren E."/>
            <person name="Birney E."/>
            <person name="Margulies E.H."/>
            <person name="Herrero J."/>
            <person name="Green E.D."/>
            <person name="Haussler D."/>
            <person name="Siepel A."/>
            <person name="Goldman N."/>
            <person name="Pollard K.S."/>
            <person name="Pedersen J.S."/>
            <person name="Lander E.S."/>
            <person name="Kellis M."/>
        </authorList>
    </citation>
    <scope>NUCLEOTIDE SEQUENCE [LARGE SCALE GENOMIC DNA]</scope>
    <source>
        <strain evidence="15">2N</strain>
    </source>
</reference>
<dbReference type="PANTHER" id="PTHR35537">
    <property type="entry name" value="DNA DAMAGE-INDUCIBLE APOPTOSIS SUPPRESSOR PROTEIN DDIAS"/>
    <property type="match status" value="1"/>
</dbReference>
<dbReference type="GO" id="GO:0005634">
    <property type="term" value="C:nucleus"/>
    <property type="evidence" value="ECO:0007669"/>
    <property type="project" value="UniProtKB-SubCell"/>
</dbReference>
<comment type="subcellular location">
    <subcellularLocation>
        <location evidence="2">Cytoplasm</location>
    </subcellularLocation>
    <subcellularLocation>
        <location evidence="1">Nucleus</location>
    </subcellularLocation>
</comment>
<feature type="region of interest" description="Disordered" evidence="11">
    <location>
        <begin position="873"/>
        <end position="897"/>
    </location>
</feature>
<dbReference type="HOGENOM" id="CLU_015113_0_0_1"/>
<reference evidence="14" key="3">
    <citation type="submission" date="2025-09" db="UniProtKB">
        <authorList>
            <consortium name="Ensembl"/>
        </authorList>
    </citation>
    <scope>IDENTIFICATION</scope>
    <source>
        <strain evidence="14">2N</strain>
    </source>
</reference>
<feature type="signal peptide" evidence="12">
    <location>
        <begin position="1"/>
        <end position="21"/>
    </location>
</feature>
<evidence type="ECO:0000256" key="12">
    <source>
        <dbReference type="SAM" id="SignalP"/>
    </source>
</evidence>
<feature type="domain" description="Replication factor A C-terminal" evidence="13">
    <location>
        <begin position="8"/>
        <end position="104"/>
    </location>
</feature>
<dbReference type="Proteomes" id="UP000005447">
    <property type="component" value="Unassembled WGS sequence"/>
</dbReference>
<keyword evidence="4" id="KW-0053">Apoptosis</keyword>
<name>H0VMV0_CAVPO</name>
<keyword evidence="3" id="KW-0963">Cytoplasm</keyword>
<dbReference type="Pfam" id="PF08646">
    <property type="entry name" value="Rep_fac-A_C"/>
    <property type="match status" value="1"/>
</dbReference>
<dbReference type="InParanoid" id="H0VMV0"/>
<keyword evidence="6" id="KW-0539">Nucleus</keyword>
<evidence type="ECO:0000313" key="15">
    <source>
        <dbReference type="Proteomes" id="UP000005447"/>
    </source>
</evidence>
<dbReference type="InterPro" id="IPR043522">
    <property type="entry name" value="DDIAS"/>
</dbReference>
<dbReference type="InterPro" id="IPR012340">
    <property type="entry name" value="NA-bd_OB-fold"/>
</dbReference>
<dbReference type="GO" id="GO:0005737">
    <property type="term" value="C:cytoplasm"/>
    <property type="evidence" value="ECO:0007669"/>
    <property type="project" value="UniProtKB-SubCell"/>
</dbReference>
<evidence type="ECO:0000256" key="5">
    <source>
        <dbReference type="ARBA" id="ARBA00022810"/>
    </source>
</evidence>
<dbReference type="eggNOG" id="ENOG502R2XT">
    <property type="taxonomic scope" value="Eukaryota"/>
</dbReference>
<dbReference type="PANTHER" id="PTHR35537:SF1">
    <property type="entry name" value="DNA DAMAGE-INDUCED APOPTOSIS SUPPRESSOR PROTEIN"/>
    <property type="match status" value="1"/>
</dbReference>
<feature type="compositionally biased region" description="Basic residues" evidence="11">
    <location>
        <begin position="887"/>
        <end position="897"/>
    </location>
</feature>
<dbReference type="GO" id="GO:0051726">
    <property type="term" value="P:regulation of cell cycle"/>
    <property type="evidence" value="ECO:0007669"/>
    <property type="project" value="UniProtKB-KW"/>
</dbReference>
<evidence type="ECO:0000313" key="14">
    <source>
        <dbReference type="Ensembl" id="ENSCPOP00000011749.3"/>
    </source>
</evidence>
<evidence type="ECO:0000256" key="11">
    <source>
        <dbReference type="SAM" id="MobiDB-lite"/>
    </source>
</evidence>
<dbReference type="Ensembl" id="ENSCPOT00000013176.3">
    <property type="protein sequence ID" value="ENSCPOP00000011749.3"/>
    <property type="gene ID" value="ENSCPOG00000013049.4"/>
</dbReference>
<gene>
    <name evidence="14" type="primary">DDIAS</name>
</gene>
<evidence type="ECO:0000259" key="13">
    <source>
        <dbReference type="Pfam" id="PF08646"/>
    </source>
</evidence>
<protein>
    <recommendedName>
        <fullName evidence="9">DNA damage-induced apoptosis suppressor protein</fullName>
    </recommendedName>
    <alternativeName>
        <fullName evidence="10">Nitric oxide-inducible gene protein</fullName>
    </alternativeName>
</protein>
<evidence type="ECO:0000256" key="2">
    <source>
        <dbReference type="ARBA" id="ARBA00004496"/>
    </source>
</evidence>
<dbReference type="FunCoup" id="H0VMV0">
    <property type="interactions" value="1510"/>
</dbReference>
<keyword evidence="5" id="KW-0338">Growth arrest</keyword>
<dbReference type="EMBL" id="AAKN02037903">
    <property type="status" value="NOT_ANNOTATED_CDS"/>
    <property type="molecule type" value="Genomic_DNA"/>
</dbReference>
<comment type="function">
    <text evidence="8">May be an anti-apoptotic protein involved in DNA repair or cell survival.</text>
</comment>
<dbReference type="Bgee" id="ENSCPOG00000013049">
    <property type="expression patterns" value="Expressed in testis and 3 other cell types or tissues"/>
</dbReference>
<feature type="chain" id="PRO_5012700464" description="DNA damage-induced apoptosis suppressor protein" evidence="12">
    <location>
        <begin position="22"/>
        <end position="897"/>
    </location>
</feature>
<dbReference type="InterPro" id="IPR013955">
    <property type="entry name" value="Rep_factor-A_C"/>
</dbReference>
<dbReference type="GeneTree" id="ENSGT00390000014932"/>
<reference evidence="14" key="2">
    <citation type="submission" date="2025-08" db="UniProtKB">
        <authorList>
            <consortium name="Ensembl"/>
        </authorList>
    </citation>
    <scope>IDENTIFICATION</scope>
    <source>
        <strain evidence="14">2N</strain>
    </source>
</reference>
<dbReference type="Gene3D" id="2.40.50.140">
    <property type="entry name" value="Nucleic acid-binding proteins"/>
    <property type="match status" value="1"/>
</dbReference>
<dbReference type="OMA" id="WQPSLEL"/>
<dbReference type="VEuPathDB" id="HostDB:ENSCPOG00000013049"/>
<evidence type="ECO:0000256" key="9">
    <source>
        <dbReference type="ARBA" id="ARBA00069059"/>
    </source>
</evidence>
<dbReference type="GO" id="GO:0006915">
    <property type="term" value="P:apoptotic process"/>
    <property type="evidence" value="ECO:0007669"/>
    <property type="project" value="UniProtKB-KW"/>
</dbReference>
<feature type="region of interest" description="Disordered" evidence="11">
    <location>
        <begin position="488"/>
        <end position="507"/>
    </location>
</feature>
<accession>H0VMV0</accession>
<feature type="region of interest" description="Disordered" evidence="11">
    <location>
        <begin position="455"/>
        <end position="479"/>
    </location>
</feature>
<dbReference type="FunFam" id="2.40.50.140:FF:000217">
    <property type="entry name" value="DNA damage induced apoptosis suppressor"/>
    <property type="match status" value="1"/>
</dbReference>
<evidence type="ECO:0000256" key="6">
    <source>
        <dbReference type="ARBA" id="ARBA00023242"/>
    </source>
</evidence>
<dbReference type="STRING" id="10141.ENSCPOP00000011749"/>
<dbReference type="GO" id="GO:1902230">
    <property type="term" value="P:negative regulation of intrinsic apoptotic signaling pathway in response to DNA damage"/>
    <property type="evidence" value="ECO:0007669"/>
    <property type="project" value="Ensembl"/>
</dbReference>
<dbReference type="GO" id="GO:0097752">
    <property type="term" value="P:regulation of DNA stability"/>
    <property type="evidence" value="ECO:0007669"/>
    <property type="project" value="Ensembl"/>
</dbReference>
<evidence type="ECO:0000256" key="4">
    <source>
        <dbReference type="ARBA" id="ARBA00022703"/>
    </source>
</evidence>
<sequence length="897" mass="100811">MTRKFLLASVLALQNLSFTYPSCQKCFSRIILGSRRSSCPKCGCTGEVENTSYRYKLSLKVAESNKLFVITVFGSCLDAFFGLTATDLHRYIQDPNKIPEILHSDTIQDLLTKAVENCFVGQSFIFGVTNFEKQYGRGSDSNLQRCHDLGREIRALVACQIILPDPRLVGLTVIDYFHQLLKLHCGSQEPSSQLLSLDCSNSDLSSIHDSENTSYFLESPTRDNVSRFGHLLLELTSAVSQLTDNDDFSASEQNVAIDTLLQNRKCLSFAEITDSSDCHDSIQGSWSLLSYMDSKSTPEKMNEELCLQGNQLNIVHSSHHKTRITNSNLFPLKMQEPLQSSNIESFHNAVEIKNRYSSDELPCYQHHDVDSSSHQETFVYSPASLRREEVANMSQDFDPVVWDDLPLSESLDKFLAAAESEIVKTPRHGRDRKHDIDNDIDKFCADYTRLSLSPWRTTGTLHTPPAPLTPSHATDKAKSTKDNFFSNCEANQGSGIQESQPVKTMSASSNKRSVSEYSLPSTCLSALFLSSKDLEATVTPKKTIKILPHRDKISRMSSTSENDHSYLGIKYFSACGDKSLSEVNKRFITLCSKTYNDISDLCKLENKHCMWPKNQHDSFTICRKLTYPLETLCSSPGISTNILKKMSYGHVNNNLIQSSPSHESNYNASADLFDDIAKDTDITTEITKKSNDILLQWESGFSLKSHSENATQSSQKLSLQSISAFGYPKTCSPLPHFQSDLECDLEGSQDFVPCSQSTPVTGFHHTRTHGIYGIFKNSSVFYANLNANYNKTQISPENDKQQALPDCPQNIKMHSRKSRSPVISTPTQPETFNHCTIAECFETGIYELVPPTTTKVFRSDMLELQVTDLRKRLAARNSPDQKEVPRKKLKHIKQRTH</sequence>
<evidence type="ECO:0000256" key="10">
    <source>
        <dbReference type="ARBA" id="ARBA00075896"/>
    </source>
</evidence>
<keyword evidence="7" id="KW-0131">Cell cycle</keyword>
<keyword evidence="15" id="KW-1185">Reference proteome</keyword>
<dbReference type="EMBL" id="AAKN02037904">
    <property type="status" value="NOT_ANNOTATED_CDS"/>
    <property type="molecule type" value="Genomic_DNA"/>
</dbReference>
<organism evidence="14 15">
    <name type="scientific">Cavia porcellus</name>
    <name type="common">Guinea pig</name>
    <dbReference type="NCBI Taxonomy" id="10141"/>
    <lineage>
        <taxon>Eukaryota</taxon>
        <taxon>Metazoa</taxon>
        <taxon>Chordata</taxon>
        <taxon>Craniata</taxon>
        <taxon>Vertebrata</taxon>
        <taxon>Euteleostomi</taxon>
        <taxon>Mammalia</taxon>
        <taxon>Eutheria</taxon>
        <taxon>Euarchontoglires</taxon>
        <taxon>Glires</taxon>
        <taxon>Rodentia</taxon>
        <taxon>Hystricomorpha</taxon>
        <taxon>Caviidae</taxon>
        <taxon>Cavia</taxon>
    </lineage>
</organism>
<keyword evidence="12" id="KW-0732">Signal</keyword>
<evidence type="ECO:0000256" key="8">
    <source>
        <dbReference type="ARBA" id="ARBA00053253"/>
    </source>
</evidence>
<dbReference type="AlphaFoldDB" id="H0VMV0"/>
<evidence type="ECO:0000256" key="1">
    <source>
        <dbReference type="ARBA" id="ARBA00004123"/>
    </source>
</evidence>
<evidence type="ECO:0000256" key="7">
    <source>
        <dbReference type="ARBA" id="ARBA00023306"/>
    </source>
</evidence>
<proteinExistence type="predicted"/>